<evidence type="ECO:0000313" key="1">
    <source>
        <dbReference type="EMBL" id="MBX34220.1"/>
    </source>
</evidence>
<name>A0A2P2MVH2_RHIMU</name>
<reference evidence="1" key="1">
    <citation type="submission" date="2018-02" db="EMBL/GenBank/DDBJ databases">
        <title>Rhizophora mucronata_Transcriptome.</title>
        <authorList>
            <person name="Meera S.P."/>
            <person name="Sreeshan A."/>
            <person name="Augustine A."/>
        </authorList>
    </citation>
    <scope>NUCLEOTIDE SEQUENCE</scope>
    <source>
        <tissue evidence="1">Leaf</tissue>
    </source>
</reference>
<protein>
    <submittedName>
        <fullName evidence="1">Uncharacterized protein LOC103329902</fullName>
    </submittedName>
</protein>
<dbReference type="AlphaFoldDB" id="A0A2P2MVH2"/>
<sequence>MQSLLVLHAGKKQGARLLGLQLSVEVPVVLLAIENQAMVFRHLLPQDLTKSLGQGRLILEIKVQWLRRHLHLGFHMIKCLMHPLLIMEITRDLLLGCQIPVTVPQEVLMGSLSWILPPVLELLLQMKSLIIMTEE</sequence>
<organism evidence="1">
    <name type="scientific">Rhizophora mucronata</name>
    <name type="common">Asiatic mangrove</name>
    <dbReference type="NCBI Taxonomy" id="61149"/>
    <lineage>
        <taxon>Eukaryota</taxon>
        <taxon>Viridiplantae</taxon>
        <taxon>Streptophyta</taxon>
        <taxon>Embryophyta</taxon>
        <taxon>Tracheophyta</taxon>
        <taxon>Spermatophyta</taxon>
        <taxon>Magnoliopsida</taxon>
        <taxon>eudicotyledons</taxon>
        <taxon>Gunneridae</taxon>
        <taxon>Pentapetalae</taxon>
        <taxon>rosids</taxon>
        <taxon>fabids</taxon>
        <taxon>Malpighiales</taxon>
        <taxon>Rhizophoraceae</taxon>
        <taxon>Rhizophora</taxon>
    </lineage>
</organism>
<proteinExistence type="predicted"/>
<dbReference type="EMBL" id="GGEC01053736">
    <property type="protein sequence ID" value="MBX34220.1"/>
    <property type="molecule type" value="Transcribed_RNA"/>
</dbReference>
<accession>A0A2P2MVH2</accession>